<name>A0A7T0BR22_DENNO</name>
<dbReference type="InterPro" id="IPR013103">
    <property type="entry name" value="RVT_2"/>
</dbReference>
<sequence>MSKEFLALQKHSTWSLTPPPINVPVLGCKWLFKVKLPSTGQAPTYKARLVAQGFAQEYGINYKETFSPVAKMATVRILITIVVTRGWSVLQFDISNAFLHGDLPDVVYMKQPHGFVDEQFPHYLKSEFALKELGPVSTFLGIHVQKTAHGLFLLQSKYAEDLLNKFGFMNCRPVSTLAALKPPSTLESEQPFSDPSLYRKLAGSLMYLTVTRPDIAFATNHICQFMHQPTNQHFHSLKRLLRYIKGTLHFGLPITNGDLQLRTYVDAD</sequence>
<dbReference type="EMBL" id="MN815100">
    <property type="protein sequence ID" value="QPJ58212.1"/>
    <property type="molecule type" value="mRNA"/>
</dbReference>
<accession>A0A7T0BR22</accession>
<reference evidence="2" key="1">
    <citation type="submission" date="2019-12" db="EMBL/GenBank/DDBJ databases">
        <title>Characterization of key enzymes for biosynthesis of dendrobine in Dendrobium nobile.</title>
        <authorList>
            <person name="Zheng S."/>
            <person name="Chun Z."/>
            <person name="Hu Y."/>
            <person name="Zhao R."/>
        </authorList>
    </citation>
    <scope>NUCLEOTIDE SEQUENCE</scope>
</reference>
<proteinExistence type="evidence at transcript level"/>
<dbReference type="PANTHER" id="PTHR11439:SF455">
    <property type="entry name" value="RLK (RECEPTOR-LIKE PROTEIN KINASE) 8, PUTATIVE-RELATED"/>
    <property type="match status" value="1"/>
</dbReference>
<evidence type="ECO:0000259" key="1">
    <source>
        <dbReference type="Pfam" id="PF07727"/>
    </source>
</evidence>
<dbReference type="SUPFAM" id="SSF56672">
    <property type="entry name" value="DNA/RNA polymerases"/>
    <property type="match status" value="1"/>
</dbReference>
<dbReference type="Pfam" id="PF07727">
    <property type="entry name" value="RVT_2"/>
    <property type="match status" value="2"/>
</dbReference>
<dbReference type="InterPro" id="IPR043502">
    <property type="entry name" value="DNA/RNA_pol_sf"/>
</dbReference>
<dbReference type="PANTHER" id="PTHR11439">
    <property type="entry name" value="GAG-POL-RELATED RETROTRANSPOSON"/>
    <property type="match status" value="1"/>
</dbReference>
<evidence type="ECO:0000313" key="2">
    <source>
        <dbReference type="EMBL" id="QPJ58212.1"/>
    </source>
</evidence>
<protein>
    <recommendedName>
        <fullName evidence="1">Reverse transcriptase Ty1/copia-type domain-containing protein</fullName>
    </recommendedName>
</protein>
<organism evidence="2">
    <name type="scientific">Dendrobium nobile</name>
    <name type="common">Orchid</name>
    <dbReference type="NCBI Taxonomy" id="94219"/>
    <lineage>
        <taxon>Eukaryota</taxon>
        <taxon>Viridiplantae</taxon>
        <taxon>Streptophyta</taxon>
        <taxon>Embryophyta</taxon>
        <taxon>Tracheophyta</taxon>
        <taxon>Spermatophyta</taxon>
        <taxon>Magnoliopsida</taxon>
        <taxon>Liliopsida</taxon>
        <taxon>Asparagales</taxon>
        <taxon>Orchidaceae</taxon>
        <taxon>Epidendroideae</taxon>
        <taxon>Malaxideae</taxon>
        <taxon>Dendrobiinae</taxon>
        <taxon>Dendrobium</taxon>
    </lineage>
</organism>
<feature type="domain" description="Reverse transcriptase Ty1/copia-type" evidence="1">
    <location>
        <begin position="119"/>
        <end position="176"/>
    </location>
</feature>
<dbReference type="AlphaFoldDB" id="A0A7T0BR22"/>
<feature type="domain" description="Reverse transcriptase Ty1/copia-type" evidence="1">
    <location>
        <begin position="12"/>
        <end position="118"/>
    </location>
</feature>